<dbReference type="Pfam" id="PF06220">
    <property type="entry name" value="zf-U1"/>
    <property type="match status" value="1"/>
</dbReference>
<accession>A0A9W8E0A8</accession>
<dbReference type="EMBL" id="JANBPT010000142">
    <property type="protein sequence ID" value="KAJ1926961.1"/>
    <property type="molecule type" value="Genomic_DNA"/>
</dbReference>
<evidence type="ECO:0000259" key="7">
    <source>
        <dbReference type="PROSITE" id="PS50171"/>
    </source>
</evidence>
<dbReference type="InterPro" id="IPR040023">
    <property type="entry name" value="WBP4"/>
</dbReference>
<sequence>MAEYWKSNAKYWCQYCRIYVDDNKPSRHIHENGKKHKENVTKFIRDVDKRSEARAEEERETKRQLELIERVDKKKPREDAAPSQWEDVPDETFTTALTGQTAQGTTPATHRRGKSTYVGGNADDEEESDPEDLYGFKVREKTLAVETPLPPGLGVSAETATSVTAFKKRKAGGEAKKKQRNTRIKQ</sequence>
<feature type="compositionally biased region" description="Basic and acidic residues" evidence="6">
    <location>
        <begin position="70"/>
        <end position="80"/>
    </location>
</feature>
<feature type="region of interest" description="Disordered" evidence="6">
    <location>
        <begin position="165"/>
        <end position="186"/>
    </location>
</feature>
<comment type="subcellular location">
    <subcellularLocation>
        <location evidence="1">Nucleus</location>
    </subcellularLocation>
</comment>
<evidence type="ECO:0000256" key="2">
    <source>
        <dbReference type="ARBA" id="ARBA00022723"/>
    </source>
</evidence>
<dbReference type="GO" id="GO:0071011">
    <property type="term" value="C:precatalytic spliceosome"/>
    <property type="evidence" value="ECO:0007669"/>
    <property type="project" value="TreeGrafter"/>
</dbReference>
<reference evidence="8" key="1">
    <citation type="submission" date="2022-07" db="EMBL/GenBank/DDBJ databases">
        <title>Phylogenomic reconstructions and comparative analyses of Kickxellomycotina fungi.</title>
        <authorList>
            <person name="Reynolds N.K."/>
            <person name="Stajich J.E."/>
            <person name="Barry K."/>
            <person name="Grigoriev I.V."/>
            <person name="Crous P."/>
            <person name="Smith M.E."/>
        </authorList>
    </citation>
    <scope>NUCLEOTIDE SEQUENCE</scope>
    <source>
        <strain evidence="8">RSA 861</strain>
    </source>
</reference>
<gene>
    <name evidence="8" type="ORF">IWQ60_003361</name>
</gene>
<feature type="compositionally biased region" description="Acidic residues" evidence="6">
    <location>
        <begin position="122"/>
        <end position="132"/>
    </location>
</feature>
<dbReference type="InterPro" id="IPR000690">
    <property type="entry name" value="Matrin/U1-C_Znf_C2H2"/>
</dbReference>
<dbReference type="InterPro" id="IPR036236">
    <property type="entry name" value="Znf_C2H2_sf"/>
</dbReference>
<protein>
    <recommendedName>
        <fullName evidence="7">Matrin-type domain-containing protein</fullName>
    </recommendedName>
</protein>
<dbReference type="Proteomes" id="UP001150569">
    <property type="component" value="Unassembled WGS sequence"/>
</dbReference>
<dbReference type="Gene3D" id="3.30.160.60">
    <property type="entry name" value="Classic Zinc Finger"/>
    <property type="match status" value="1"/>
</dbReference>
<dbReference type="PANTHER" id="PTHR13173">
    <property type="entry name" value="WW DOMAIN BINDING PROTEIN 4"/>
    <property type="match status" value="1"/>
</dbReference>
<dbReference type="InterPro" id="IPR003604">
    <property type="entry name" value="Matrin/U1-like-C_Znf_C2H2"/>
</dbReference>
<comment type="caution">
    <text evidence="8">The sequence shown here is derived from an EMBL/GenBank/DDBJ whole genome shotgun (WGS) entry which is preliminary data.</text>
</comment>
<feature type="compositionally biased region" description="Basic residues" evidence="6">
    <location>
        <begin position="177"/>
        <end position="186"/>
    </location>
</feature>
<keyword evidence="5" id="KW-0539">Nucleus</keyword>
<evidence type="ECO:0000313" key="9">
    <source>
        <dbReference type="Proteomes" id="UP001150569"/>
    </source>
</evidence>
<dbReference type="OrthoDB" id="191651at2759"/>
<proteinExistence type="predicted"/>
<name>A0A9W8E0A8_9FUNG</name>
<evidence type="ECO:0000256" key="3">
    <source>
        <dbReference type="ARBA" id="ARBA00022771"/>
    </source>
</evidence>
<evidence type="ECO:0000313" key="8">
    <source>
        <dbReference type="EMBL" id="KAJ1926961.1"/>
    </source>
</evidence>
<dbReference type="PROSITE" id="PS50171">
    <property type="entry name" value="ZF_MATRIN"/>
    <property type="match status" value="1"/>
</dbReference>
<dbReference type="PANTHER" id="PTHR13173:SF10">
    <property type="entry name" value="WW DOMAIN-BINDING PROTEIN 4"/>
    <property type="match status" value="1"/>
</dbReference>
<keyword evidence="4" id="KW-0862">Zinc</keyword>
<keyword evidence="9" id="KW-1185">Reference proteome</keyword>
<evidence type="ECO:0000256" key="5">
    <source>
        <dbReference type="ARBA" id="ARBA00023242"/>
    </source>
</evidence>
<keyword evidence="2" id="KW-0479">Metal-binding</keyword>
<dbReference type="GO" id="GO:0008270">
    <property type="term" value="F:zinc ion binding"/>
    <property type="evidence" value="ECO:0007669"/>
    <property type="project" value="UniProtKB-KW"/>
</dbReference>
<feature type="domain" description="Matrin-type" evidence="7">
    <location>
        <begin position="11"/>
        <end position="42"/>
    </location>
</feature>
<dbReference type="GO" id="GO:0003723">
    <property type="term" value="F:RNA binding"/>
    <property type="evidence" value="ECO:0007669"/>
    <property type="project" value="TreeGrafter"/>
</dbReference>
<evidence type="ECO:0000256" key="6">
    <source>
        <dbReference type="SAM" id="MobiDB-lite"/>
    </source>
</evidence>
<dbReference type="GO" id="GO:0000398">
    <property type="term" value="P:mRNA splicing, via spliceosome"/>
    <property type="evidence" value="ECO:0007669"/>
    <property type="project" value="InterPro"/>
</dbReference>
<dbReference type="SMART" id="SM00451">
    <property type="entry name" value="ZnF_U1"/>
    <property type="match status" value="1"/>
</dbReference>
<dbReference type="SUPFAM" id="SSF57667">
    <property type="entry name" value="beta-beta-alpha zinc fingers"/>
    <property type="match status" value="1"/>
</dbReference>
<feature type="compositionally biased region" description="Low complexity" evidence="6">
    <location>
        <begin position="92"/>
        <end position="108"/>
    </location>
</feature>
<evidence type="ECO:0000256" key="4">
    <source>
        <dbReference type="ARBA" id="ARBA00022833"/>
    </source>
</evidence>
<evidence type="ECO:0000256" key="1">
    <source>
        <dbReference type="ARBA" id="ARBA00004123"/>
    </source>
</evidence>
<dbReference type="AlphaFoldDB" id="A0A9W8E0A8"/>
<dbReference type="InterPro" id="IPR013085">
    <property type="entry name" value="U1-CZ_Znf_C2H2"/>
</dbReference>
<feature type="region of interest" description="Disordered" evidence="6">
    <location>
        <begin position="70"/>
        <end position="132"/>
    </location>
</feature>
<keyword evidence="3" id="KW-0863">Zinc-finger</keyword>
<organism evidence="8 9">
    <name type="scientific">Tieghemiomyces parasiticus</name>
    <dbReference type="NCBI Taxonomy" id="78921"/>
    <lineage>
        <taxon>Eukaryota</taxon>
        <taxon>Fungi</taxon>
        <taxon>Fungi incertae sedis</taxon>
        <taxon>Zoopagomycota</taxon>
        <taxon>Kickxellomycotina</taxon>
        <taxon>Dimargaritomycetes</taxon>
        <taxon>Dimargaritales</taxon>
        <taxon>Dimargaritaceae</taxon>
        <taxon>Tieghemiomyces</taxon>
    </lineage>
</organism>